<dbReference type="AlphaFoldDB" id="A0A9W8PTM7"/>
<evidence type="ECO:0000313" key="3">
    <source>
        <dbReference type="EMBL" id="KAJ4016476.1"/>
    </source>
</evidence>
<comment type="caution">
    <text evidence="3">The sequence shown here is derived from an EMBL/GenBank/DDBJ whole genome shotgun (WGS) entry which is preliminary data.</text>
</comment>
<keyword evidence="4" id="KW-1185">Reference proteome</keyword>
<sequence>MQFLRRKTAPPPTLPIHNGPSRVSSCLDWMATATSVIFTEQDEWKKQYKMVKYSASEHNKSLIEVLKERNGNDFDEISPFMNQHPSNRGEQETQRVEAFCEGADMILHGSDPTIIRGHKLANVEEPRAWVSDRNYWLLKDNPTETSRHGNVLGRIDLYNILQKERFRESTTGEMVGPIRQIFVSNPDGASVLAILKTANEFQVTALHDLLTSYITTDPSPSISLKVSDFWNTSYVLSFTLPFYAIGRRRKQDRRTLHDRKWFRARYDLDSLNLEELCSTLISTGESPLQESLVLHEGVYSFSATGVTEEHWTAYCFDDDFFESESRLLEDEEEIEISEGCIDPIIVEAELRDTATQWRPRQYSLVALATQLEKIYGHHECAHDVFKQSLASSTRSSRNGPSRNLNHSNEQDWKRFPDLLSKVIFYTMENVKEVENFLKNEVQLSQASVPQGVFWQSLRNDIKALKALRAITENLKKLKRLGDKMEETKKSFKELRRERKLDRADEQQNREERTKEFTIAAVLDAKLMYHRSSLFCL</sequence>
<dbReference type="EMBL" id="JAPDHF010000006">
    <property type="protein sequence ID" value="KAJ4016476.1"/>
    <property type="molecule type" value="Genomic_DNA"/>
</dbReference>
<proteinExistence type="predicted"/>
<dbReference type="Proteomes" id="UP001152130">
    <property type="component" value="Unassembled WGS sequence"/>
</dbReference>
<keyword evidence="1" id="KW-0175">Coiled coil</keyword>
<protein>
    <submittedName>
        <fullName evidence="3">Uncharacterized protein</fullName>
    </submittedName>
</protein>
<dbReference type="OrthoDB" id="5097863at2759"/>
<organism evidence="3 4">
    <name type="scientific">Fusarium irregulare</name>
    <dbReference type="NCBI Taxonomy" id="2494466"/>
    <lineage>
        <taxon>Eukaryota</taxon>
        <taxon>Fungi</taxon>
        <taxon>Dikarya</taxon>
        <taxon>Ascomycota</taxon>
        <taxon>Pezizomycotina</taxon>
        <taxon>Sordariomycetes</taxon>
        <taxon>Hypocreomycetidae</taxon>
        <taxon>Hypocreales</taxon>
        <taxon>Nectriaceae</taxon>
        <taxon>Fusarium</taxon>
        <taxon>Fusarium incarnatum-equiseti species complex</taxon>
    </lineage>
</organism>
<accession>A0A9W8PTM7</accession>
<name>A0A9W8PTM7_9HYPO</name>
<evidence type="ECO:0000256" key="2">
    <source>
        <dbReference type="SAM" id="MobiDB-lite"/>
    </source>
</evidence>
<feature type="coiled-coil region" evidence="1">
    <location>
        <begin position="467"/>
        <end position="497"/>
    </location>
</feature>
<evidence type="ECO:0000256" key="1">
    <source>
        <dbReference type="SAM" id="Coils"/>
    </source>
</evidence>
<feature type="region of interest" description="Disordered" evidence="2">
    <location>
        <begin position="1"/>
        <end position="20"/>
    </location>
</feature>
<gene>
    <name evidence="3" type="ORF">NW766_004673</name>
</gene>
<evidence type="ECO:0000313" key="4">
    <source>
        <dbReference type="Proteomes" id="UP001152130"/>
    </source>
</evidence>
<reference evidence="3" key="1">
    <citation type="submission" date="2022-10" db="EMBL/GenBank/DDBJ databases">
        <title>Fusarium specimens isolated from Avocado Roots.</title>
        <authorList>
            <person name="Stajich J."/>
            <person name="Roper C."/>
            <person name="Heimlech-Rivalta G."/>
        </authorList>
    </citation>
    <scope>NUCLEOTIDE SEQUENCE</scope>
    <source>
        <strain evidence="3">CF00143</strain>
    </source>
</reference>